<feature type="region of interest" description="Disordered" evidence="9">
    <location>
        <begin position="664"/>
        <end position="695"/>
    </location>
</feature>
<dbReference type="eggNOG" id="KOG2236">
    <property type="taxonomic scope" value="Eukaryota"/>
</dbReference>
<feature type="compositionally biased region" description="Acidic residues" evidence="9">
    <location>
        <begin position="403"/>
        <end position="421"/>
    </location>
</feature>
<evidence type="ECO:0000256" key="9">
    <source>
        <dbReference type="SAM" id="MobiDB-lite"/>
    </source>
</evidence>
<dbReference type="AlphaFoldDB" id="A0A067E8L8"/>
<feature type="compositionally biased region" description="Acidic residues" evidence="9">
    <location>
        <begin position="170"/>
        <end position="180"/>
    </location>
</feature>
<dbReference type="GO" id="GO:0000493">
    <property type="term" value="P:box H/ACA snoRNP assembly"/>
    <property type="evidence" value="ECO:0000318"/>
    <property type="project" value="GO_Central"/>
</dbReference>
<evidence type="ECO:0000256" key="1">
    <source>
        <dbReference type="ARBA" id="ARBA00004123"/>
    </source>
</evidence>
<feature type="compositionally biased region" description="Basic residues" evidence="9">
    <location>
        <begin position="673"/>
        <end position="682"/>
    </location>
</feature>
<feature type="compositionally biased region" description="Acidic residues" evidence="9">
    <location>
        <begin position="242"/>
        <end position="251"/>
    </location>
</feature>
<feature type="region of interest" description="Disordered" evidence="9">
    <location>
        <begin position="139"/>
        <end position="251"/>
    </location>
</feature>
<evidence type="ECO:0000256" key="3">
    <source>
        <dbReference type="ARBA" id="ARBA00021438"/>
    </source>
</evidence>
<proteinExistence type="inferred from homology"/>
<dbReference type="InterPro" id="IPR038664">
    <property type="entry name" value="Gar1/Naf1_Cbf5-bd_sf"/>
</dbReference>
<feature type="compositionally biased region" description="Low complexity" evidence="9">
    <location>
        <begin position="181"/>
        <end position="194"/>
    </location>
</feature>
<dbReference type="PANTHER" id="PTHR31633">
    <property type="entry name" value="H/ACA RIBONUCLEOPROTEIN COMPLEX NON-CORE SUBUNIT NAF1"/>
    <property type="match status" value="1"/>
</dbReference>
<feature type="compositionally biased region" description="Basic residues" evidence="9">
    <location>
        <begin position="441"/>
        <end position="451"/>
    </location>
</feature>
<dbReference type="GO" id="GO:0001522">
    <property type="term" value="P:pseudouridine synthesis"/>
    <property type="evidence" value="ECO:0007669"/>
    <property type="project" value="InterPro"/>
</dbReference>
<dbReference type="GO" id="GO:0005732">
    <property type="term" value="C:sno(s)RNA-containing ribonucleoprotein complex"/>
    <property type="evidence" value="ECO:0000318"/>
    <property type="project" value="GO_Central"/>
</dbReference>
<dbReference type="GO" id="GO:0006364">
    <property type="term" value="P:rRNA processing"/>
    <property type="evidence" value="ECO:0007669"/>
    <property type="project" value="UniProtKB-KW"/>
</dbReference>
<protein>
    <recommendedName>
        <fullName evidence="3">H/ACA ribonucleoprotein complex non-core subunit NAF1</fullName>
    </recommendedName>
</protein>
<comment type="similarity">
    <text evidence="2">Belongs to the NAF1 family.</text>
</comment>
<keyword evidence="7" id="KW-0694">RNA-binding</keyword>
<feature type="compositionally biased region" description="Acidic residues" evidence="9">
    <location>
        <begin position="195"/>
        <end position="204"/>
    </location>
</feature>
<dbReference type="GO" id="GO:0005634">
    <property type="term" value="C:nucleus"/>
    <property type="evidence" value="ECO:0007669"/>
    <property type="project" value="UniProtKB-SubCell"/>
</dbReference>
<keyword evidence="8" id="KW-0539">Nucleus</keyword>
<reference evidence="10 11" key="1">
    <citation type="submission" date="2014-04" db="EMBL/GenBank/DDBJ databases">
        <authorList>
            <consortium name="International Citrus Genome Consortium"/>
            <person name="Gmitter F."/>
            <person name="Chen C."/>
            <person name="Farmerie W."/>
            <person name="Harkins T."/>
            <person name="Desany B."/>
            <person name="Mohiuddin M."/>
            <person name="Kodira C."/>
            <person name="Borodovsky M."/>
            <person name="Lomsadze A."/>
            <person name="Burns P."/>
            <person name="Jenkins J."/>
            <person name="Prochnik S."/>
            <person name="Shu S."/>
            <person name="Chapman J."/>
            <person name="Pitluck S."/>
            <person name="Schmutz J."/>
            <person name="Rokhsar D."/>
        </authorList>
    </citation>
    <scope>NUCLEOTIDE SEQUENCE</scope>
</reference>
<feature type="compositionally biased region" description="Basic and acidic residues" evidence="9">
    <location>
        <begin position="205"/>
        <end position="219"/>
    </location>
</feature>
<keyword evidence="5" id="KW-0698">rRNA processing</keyword>
<comment type="subcellular location">
    <subcellularLocation>
        <location evidence="1">Nucleus</location>
    </subcellularLocation>
</comment>
<evidence type="ECO:0000313" key="10">
    <source>
        <dbReference type="EMBL" id="KDO51554.1"/>
    </source>
</evidence>
<dbReference type="FunFam" id="2.40.10.230:FF:000002">
    <property type="entry name" value="H/ACA ribonucleoprotein complex non-core subunit NAF1"/>
    <property type="match status" value="1"/>
</dbReference>
<name>A0A067E8L8_CITSI</name>
<dbReference type="SMR" id="A0A067E8L8"/>
<evidence type="ECO:0000256" key="8">
    <source>
        <dbReference type="ARBA" id="ARBA00023242"/>
    </source>
</evidence>
<feature type="compositionally biased region" description="Basic and acidic residues" evidence="9">
    <location>
        <begin position="431"/>
        <end position="440"/>
    </location>
</feature>
<dbReference type="STRING" id="2711.A0A067E8L8"/>
<dbReference type="PANTHER" id="PTHR31633:SF1">
    <property type="entry name" value="H_ACA RIBONUCLEOPROTEIN COMPLEX NON-CORE SUBUNIT NAF1"/>
    <property type="match status" value="1"/>
</dbReference>
<keyword evidence="4" id="KW-0690">Ribosome biogenesis</keyword>
<dbReference type="InterPro" id="IPR009000">
    <property type="entry name" value="Transl_B-barrel_sf"/>
</dbReference>
<dbReference type="PaxDb" id="2711-XP_006491626.1"/>
<feature type="region of interest" description="Disordered" evidence="9">
    <location>
        <begin position="399"/>
        <end position="483"/>
    </location>
</feature>
<dbReference type="SUPFAM" id="SSF50447">
    <property type="entry name" value="Translation proteins"/>
    <property type="match status" value="1"/>
</dbReference>
<sequence>MERFMTEPSIEDQDHINQDSKVKNFKDPLYNFDSKNSDLSLADSFLDFDTIKELFEDYSPNLDRIGLEKIEFGVLEKSLKMNQEENFHFGNLVSDGSDCVVKVEEALVGGKEKNLSCCIEEDMGKVSLVDAKSGIASDGDGSKKVDLVGNMGSFPADKDGAKSGIISDEKESESESESENESSASSSSSSSSSSDNDEEEDEDEELKKEEAKKEVERGLGELGELEEGEIEDVDREEMTGGIDDDEDDEEDEVEMISVVDVDIDGGDEIDGCAREGPIRSKNELQVLPLVPQVNVVLQPHHQMLPVGVVLSVRGVQVIVEGAEKHNPLNEGSILWITESRVPLGLIDEIFGPVKNPYYVVRYNSENEIPAEIRVGTSISFVQDFANHVLDDKNLYKKGYDASGENDEELSDEAEFSDDEKEAEYKRRQKMEKRGMDDQKPGNRKNNRKKVKNKDGMWRNGRPSAPQMDGVGQPLPNQNQHPVSHVPASLDQGNCSTSSIGQGFVGGTGLVPQLQQMVQNTSFSTSPSAVWTDRIPPQQPQGTFFPNVFPTNGLPWPSQNYQQPPYQPMMNCGLFLQQSSQMSLPNVGLPGGPSNFFAGPTYAPWQGLLGQNGLNQTIGQGLPQQPACPSVNASQGILPPNGLHVKQNNLQQAAVLPGSIEAPQQFNMGASSSRGRKPYHRGGGRFSGGRVRHQSR</sequence>
<evidence type="ECO:0000256" key="4">
    <source>
        <dbReference type="ARBA" id="ARBA00022517"/>
    </source>
</evidence>
<evidence type="ECO:0000256" key="7">
    <source>
        <dbReference type="ARBA" id="ARBA00022884"/>
    </source>
</evidence>
<evidence type="ECO:0000256" key="2">
    <source>
        <dbReference type="ARBA" id="ARBA00009801"/>
    </source>
</evidence>
<keyword evidence="11" id="KW-1185">Reference proteome</keyword>
<accession>A0A067E8L8</accession>
<feature type="compositionally biased region" description="Acidic residues" evidence="9">
    <location>
        <begin position="223"/>
        <end position="235"/>
    </location>
</feature>
<gene>
    <name evidence="10" type="ORF">CISIN_1g005475mg</name>
</gene>
<organism evidence="10 11">
    <name type="scientific">Citrus sinensis</name>
    <name type="common">Sweet orange</name>
    <name type="synonym">Citrus aurantium var. sinensis</name>
    <dbReference type="NCBI Taxonomy" id="2711"/>
    <lineage>
        <taxon>Eukaryota</taxon>
        <taxon>Viridiplantae</taxon>
        <taxon>Streptophyta</taxon>
        <taxon>Embryophyta</taxon>
        <taxon>Tracheophyta</taxon>
        <taxon>Spermatophyta</taxon>
        <taxon>Magnoliopsida</taxon>
        <taxon>eudicotyledons</taxon>
        <taxon>Gunneridae</taxon>
        <taxon>Pentapetalae</taxon>
        <taxon>rosids</taxon>
        <taxon>malvids</taxon>
        <taxon>Sapindales</taxon>
        <taxon>Rutaceae</taxon>
        <taxon>Aurantioideae</taxon>
        <taxon>Citrus</taxon>
    </lineage>
</organism>
<dbReference type="EMBL" id="KK785053">
    <property type="protein sequence ID" value="KDO51554.1"/>
    <property type="molecule type" value="Genomic_DNA"/>
</dbReference>
<evidence type="ECO:0000256" key="6">
    <source>
        <dbReference type="ARBA" id="ARBA00022553"/>
    </source>
</evidence>
<evidence type="ECO:0000256" key="5">
    <source>
        <dbReference type="ARBA" id="ARBA00022552"/>
    </source>
</evidence>
<dbReference type="Pfam" id="PF04410">
    <property type="entry name" value="Gar1"/>
    <property type="match status" value="1"/>
</dbReference>
<dbReference type="InterPro" id="IPR040309">
    <property type="entry name" value="Naf1"/>
</dbReference>
<dbReference type="Gene3D" id="2.40.10.230">
    <property type="entry name" value="Probable tRNA pseudouridine synthase domain"/>
    <property type="match status" value="1"/>
</dbReference>
<dbReference type="GO" id="GO:0042254">
    <property type="term" value="P:ribosome biogenesis"/>
    <property type="evidence" value="ECO:0000318"/>
    <property type="project" value="GO_Central"/>
</dbReference>
<dbReference type="Proteomes" id="UP000027120">
    <property type="component" value="Unassembled WGS sequence"/>
</dbReference>
<dbReference type="InterPro" id="IPR007504">
    <property type="entry name" value="H/ACA_rnp_Gar1/Naf1"/>
</dbReference>
<evidence type="ECO:0000313" key="11">
    <source>
        <dbReference type="Proteomes" id="UP000027120"/>
    </source>
</evidence>
<keyword evidence="6" id="KW-0597">Phosphoprotein</keyword>
<dbReference type="GO" id="GO:0003723">
    <property type="term" value="F:RNA binding"/>
    <property type="evidence" value="ECO:0000318"/>
    <property type="project" value="GO_Central"/>
</dbReference>